<protein>
    <submittedName>
        <fullName evidence="3">Uncharacterized protein</fullName>
    </submittedName>
</protein>
<keyword evidence="4" id="KW-1185">Reference proteome</keyword>
<organism evidence="3 4">
    <name type="scientific">Linum trigynum</name>
    <dbReference type="NCBI Taxonomy" id="586398"/>
    <lineage>
        <taxon>Eukaryota</taxon>
        <taxon>Viridiplantae</taxon>
        <taxon>Streptophyta</taxon>
        <taxon>Embryophyta</taxon>
        <taxon>Tracheophyta</taxon>
        <taxon>Spermatophyta</taxon>
        <taxon>Magnoliopsida</taxon>
        <taxon>eudicotyledons</taxon>
        <taxon>Gunneridae</taxon>
        <taxon>Pentapetalae</taxon>
        <taxon>rosids</taxon>
        <taxon>fabids</taxon>
        <taxon>Malpighiales</taxon>
        <taxon>Linaceae</taxon>
        <taxon>Linum</taxon>
    </lineage>
</organism>
<evidence type="ECO:0000256" key="1">
    <source>
        <dbReference type="SAM" id="Coils"/>
    </source>
</evidence>
<feature type="region of interest" description="Disordered" evidence="2">
    <location>
        <begin position="138"/>
        <end position="157"/>
    </location>
</feature>
<sequence length="157" mass="17814">MFQLFHAKKDKNWVSLKAKELHNGMIEAEAAKVSQGEDLNRFTIIQEVNGAQHPNRVVWIGYGVSSVDVFNPPSSQGCIKCCQEDQTKEREQNDEKMKKLENEIVEVRNAIPQIVEVVLQKLGVRLLESFDMDINTKANREDDRVGETQDNDETGVA</sequence>
<keyword evidence="1" id="KW-0175">Coiled coil</keyword>
<name>A0AAV2F712_9ROSI</name>
<accession>A0AAV2F712</accession>
<feature type="coiled-coil region" evidence="1">
    <location>
        <begin position="83"/>
        <end position="110"/>
    </location>
</feature>
<dbReference type="AlphaFoldDB" id="A0AAV2F712"/>
<proteinExistence type="predicted"/>
<dbReference type="EMBL" id="OZ034819">
    <property type="protein sequence ID" value="CAL1394021.1"/>
    <property type="molecule type" value="Genomic_DNA"/>
</dbReference>
<dbReference type="Proteomes" id="UP001497516">
    <property type="component" value="Chromosome 6"/>
</dbReference>
<evidence type="ECO:0000256" key="2">
    <source>
        <dbReference type="SAM" id="MobiDB-lite"/>
    </source>
</evidence>
<evidence type="ECO:0000313" key="4">
    <source>
        <dbReference type="Proteomes" id="UP001497516"/>
    </source>
</evidence>
<reference evidence="3 4" key="1">
    <citation type="submission" date="2024-04" db="EMBL/GenBank/DDBJ databases">
        <authorList>
            <person name="Fracassetti M."/>
        </authorList>
    </citation>
    <scope>NUCLEOTIDE SEQUENCE [LARGE SCALE GENOMIC DNA]</scope>
</reference>
<feature type="compositionally biased region" description="Basic and acidic residues" evidence="2">
    <location>
        <begin position="138"/>
        <end position="147"/>
    </location>
</feature>
<gene>
    <name evidence="3" type="ORF">LTRI10_LOCUS34549</name>
</gene>
<evidence type="ECO:0000313" key="3">
    <source>
        <dbReference type="EMBL" id="CAL1394021.1"/>
    </source>
</evidence>